<feature type="region of interest" description="Disordered" evidence="1">
    <location>
        <begin position="57"/>
        <end position="94"/>
    </location>
</feature>
<accession>A0AAJ8MU27</accession>
<dbReference type="Proteomes" id="UP000322225">
    <property type="component" value="Chromosome 3"/>
</dbReference>
<protein>
    <recommendedName>
        <fullName evidence="5">Secreted protein</fullName>
    </recommendedName>
</protein>
<proteinExistence type="predicted"/>
<gene>
    <name evidence="3" type="ORF">CI109_101996</name>
</gene>
<keyword evidence="4" id="KW-1185">Reference proteome</keyword>
<dbReference type="EMBL" id="CP144053">
    <property type="protein sequence ID" value="WWD17555.1"/>
    <property type="molecule type" value="Genomic_DNA"/>
</dbReference>
<sequence>MSRGLSLVVMVQTVHLTFLSVFRPNISSQSHTRRHRFTEIESGSSACASVLIPTSSVAKTTPEPPSLPSLTHPQDRTVVRRSPARHIGRQQDPVGASSSVFPFALIALCGDGDW</sequence>
<dbReference type="AlphaFoldDB" id="A0AAJ8MU27"/>
<dbReference type="KEGG" id="ksn:90829922"/>
<feature type="signal peptide" evidence="2">
    <location>
        <begin position="1"/>
        <end position="16"/>
    </location>
</feature>
<evidence type="ECO:0000313" key="4">
    <source>
        <dbReference type="Proteomes" id="UP000322225"/>
    </source>
</evidence>
<evidence type="ECO:0000256" key="1">
    <source>
        <dbReference type="SAM" id="MobiDB-lite"/>
    </source>
</evidence>
<organism evidence="3 4">
    <name type="scientific">Kwoniella shandongensis</name>
    <dbReference type="NCBI Taxonomy" id="1734106"/>
    <lineage>
        <taxon>Eukaryota</taxon>
        <taxon>Fungi</taxon>
        <taxon>Dikarya</taxon>
        <taxon>Basidiomycota</taxon>
        <taxon>Agaricomycotina</taxon>
        <taxon>Tremellomycetes</taxon>
        <taxon>Tremellales</taxon>
        <taxon>Cryptococcaceae</taxon>
        <taxon>Kwoniella</taxon>
    </lineage>
</organism>
<dbReference type="GeneID" id="90829922"/>
<name>A0AAJ8MU27_9TREE</name>
<keyword evidence="2" id="KW-0732">Signal</keyword>
<reference evidence="3" key="2">
    <citation type="submission" date="2024-01" db="EMBL/GenBank/DDBJ databases">
        <title>Comparative genomics of Cryptococcus and Kwoniella reveals pathogenesis evolution and contrasting modes of karyotype evolution via chromosome fusion or intercentromeric recombination.</title>
        <authorList>
            <person name="Coelho M.A."/>
            <person name="David-Palma M."/>
            <person name="Shea T."/>
            <person name="Bowers K."/>
            <person name="McGinley-Smith S."/>
            <person name="Mohammad A.W."/>
            <person name="Gnirke A."/>
            <person name="Yurkov A.M."/>
            <person name="Nowrousian M."/>
            <person name="Sun S."/>
            <person name="Cuomo C.A."/>
            <person name="Heitman J."/>
        </authorList>
    </citation>
    <scope>NUCLEOTIDE SEQUENCE</scope>
    <source>
        <strain evidence="3">CBS 12478</strain>
    </source>
</reference>
<evidence type="ECO:0000256" key="2">
    <source>
        <dbReference type="SAM" id="SignalP"/>
    </source>
</evidence>
<feature type="chain" id="PRO_5042581196" description="Secreted protein" evidence="2">
    <location>
        <begin position="17"/>
        <end position="114"/>
    </location>
</feature>
<evidence type="ECO:0008006" key="5">
    <source>
        <dbReference type="Google" id="ProtNLM"/>
    </source>
</evidence>
<dbReference type="RefSeq" id="XP_065823132.1">
    <property type="nucleotide sequence ID" value="XM_065967060.1"/>
</dbReference>
<reference evidence="3" key="1">
    <citation type="submission" date="2017-08" db="EMBL/GenBank/DDBJ databases">
        <authorList>
            <person name="Cuomo C."/>
            <person name="Billmyre B."/>
            <person name="Heitman J."/>
        </authorList>
    </citation>
    <scope>NUCLEOTIDE SEQUENCE</scope>
    <source>
        <strain evidence="3">CBS 12478</strain>
    </source>
</reference>
<evidence type="ECO:0000313" key="3">
    <source>
        <dbReference type="EMBL" id="WWD17555.1"/>
    </source>
</evidence>